<dbReference type="Pfam" id="PF13966">
    <property type="entry name" value="zf-RVT"/>
    <property type="match status" value="1"/>
</dbReference>
<evidence type="ECO:0000313" key="3">
    <source>
        <dbReference type="Proteomes" id="UP001075354"/>
    </source>
</evidence>
<evidence type="ECO:0000259" key="1">
    <source>
        <dbReference type="Pfam" id="PF13966"/>
    </source>
</evidence>
<organism evidence="2 3">
    <name type="scientific">Megalurothrips usitatus</name>
    <name type="common">bean blossom thrips</name>
    <dbReference type="NCBI Taxonomy" id="439358"/>
    <lineage>
        <taxon>Eukaryota</taxon>
        <taxon>Metazoa</taxon>
        <taxon>Ecdysozoa</taxon>
        <taxon>Arthropoda</taxon>
        <taxon>Hexapoda</taxon>
        <taxon>Insecta</taxon>
        <taxon>Pterygota</taxon>
        <taxon>Neoptera</taxon>
        <taxon>Paraneoptera</taxon>
        <taxon>Thysanoptera</taxon>
        <taxon>Terebrantia</taxon>
        <taxon>Thripoidea</taxon>
        <taxon>Thripidae</taxon>
        <taxon>Megalurothrips</taxon>
    </lineage>
</organism>
<sequence>MPRVQRRLPTAGWDTVWRRVSSRTLPLRVRAAWYRAVQDILPTNSRLTATRQAEDAACGSCGAEDTVLHRLTSCQAVSRAIWAWTATTLTALIEADETALTPALLLVSDVAVRDRTAEDQCARLLGAVACYLVENKSHKLSGIESFISQLERT</sequence>
<reference evidence="2" key="1">
    <citation type="submission" date="2022-12" db="EMBL/GenBank/DDBJ databases">
        <title>Chromosome-level genome assembly of the bean flower thrips Megalurothrips usitatus.</title>
        <authorList>
            <person name="Ma L."/>
            <person name="Liu Q."/>
            <person name="Li H."/>
            <person name="Cai W."/>
        </authorList>
    </citation>
    <scope>NUCLEOTIDE SEQUENCE</scope>
    <source>
        <strain evidence="2">Cailab_2022a</strain>
    </source>
</reference>
<proteinExistence type="predicted"/>
<keyword evidence="3" id="KW-1185">Reference proteome</keyword>
<name>A0AAV7XK34_9NEOP</name>
<protein>
    <recommendedName>
        <fullName evidence="1">Reverse transcriptase zinc-binding domain-containing protein</fullName>
    </recommendedName>
</protein>
<dbReference type="EMBL" id="JAPTSV010000007">
    <property type="protein sequence ID" value="KAJ1526450.1"/>
    <property type="molecule type" value="Genomic_DNA"/>
</dbReference>
<accession>A0AAV7XK34</accession>
<dbReference type="Proteomes" id="UP001075354">
    <property type="component" value="Chromosome 7"/>
</dbReference>
<dbReference type="AlphaFoldDB" id="A0AAV7XK34"/>
<comment type="caution">
    <text evidence="2">The sequence shown here is derived from an EMBL/GenBank/DDBJ whole genome shotgun (WGS) entry which is preliminary data.</text>
</comment>
<evidence type="ECO:0000313" key="2">
    <source>
        <dbReference type="EMBL" id="KAJ1526450.1"/>
    </source>
</evidence>
<gene>
    <name evidence="2" type="ORF">ONE63_009584</name>
</gene>
<feature type="domain" description="Reverse transcriptase zinc-binding" evidence="1">
    <location>
        <begin position="13"/>
        <end position="82"/>
    </location>
</feature>
<dbReference type="InterPro" id="IPR026960">
    <property type="entry name" value="RVT-Znf"/>
</dbReference>